<feature type="transmembrane region" description="Helical" evidence="1">
    <location>
        <begin position="110"/>
        <end position="132"/>
    </location>
</feature>
<sequence length="148" mass="16731">MYEVCGSLDNPGNLSRHSLWSDIIKEASSLSLKAKLIDSSLTSSFRRNPKRGIEEEQYLLFVETVAPVILSNSSDRWFGPLILQESPVLIFSSRVMWLVFFSLMLLDGGIWLFLIFIRMMIGYLGSPLFVLLKALKMFWKASSTLCGG</sequence>
<keyword evidence="2" id="KW-0695">RNA-directed DNA polymerase</keyword>
<accession>A0A699JT25</accession>
<protein>
    <submittedName>
        <fullName evidence="2">RNA-directed DNA polymerase, eukaryota</fullName>
    </submittedName>
</protein>
<proteinExistence type="predicted"/>
<name>A0A699JT25_TANCI</name>
<dbReference type="AlphaFoldDB" id="A0A699JT25"/>
<keyword evidence="1" id="KW-0812">Transmembrane</keyword>
<comment type="caution">
    <text evidence="2">The sequence shown here is derived from an EMBL/GenBank/DDBJ whole genome shotgun (WGS) entry which is preliminary data.</text>
</comment>
<keyword evidence="1" id="KW-0472">Membrane</keyword>
<gene>
    <name evidence="2" type="ORF">Tci_628162</name>
</gene>
<dbReference type="EMBL" id="BKCJ010445974">
    <property type="protein sequence ID" value="GFA56190.1"/>
    <property type="molecule type" value="Genomic_DNA"/>
</dbReference>
<evidence type="ECO:0000313" key="2">
    <source>
        <dbReference type="EMBL" id="GFA56190.1"/>
    </source>
</evidence>
<evidence type="ECO:0000256" key="1">
    <source>
        <dbReference type="SAM" id="Phobius"/>
    </source>
</evidence>
<keyword evidence="2" id="KW-0808">Transferase</keyword>
<keyword evidence="1" id="KW-1133">Transmembrane helix</keyword>
<keyword evidence="2" id="KW-0548">Nucleotidyltransferase</keyword>
<dbReference type="GO" id="GO:0003964">
    <property type="term" value="F:RNA-directed DNA polymerase activity"/>
    <property type="evidence" value="ECO:0007669"/>
    <property type="project" value="UniProtKB-KW"/>
</dbReference>
<reference evidence="2" key="1">
    <citation type="journal article" date="2019" name="Sci. Rep.">
        <title>Draft genome of Tanacetum cinerariifolium, the natural source of mosquito coil.</title>
        <authorList>
            <person name="Yamashiro T."/>
            <person name="Shiraishi A."/>
            <person name="Satake H."/>
            <person name="Nakayama K."/>
        </authorList>
    </citation>
    <scope>NUCLEOTIDE SEQUENCE</scope>
</reference>
<organism evidence="2">
    <name type="scientific">Tanacetum cinerariifolium</name>
    <name type="common">Dalmatian daisy</name>
    <name type="synonym">Chrysanthemum cinerariifolium</name>
    <dbReference type="NCBI Taxonomy" id="118510"/>
    <lineage>
        <taxon>Eukaryota</taxon>
        <taxon>Viridiplantae</taxon>
        <taxon>Streptophyta</taxon>
        <taxon>Embryophyta</taxon>
        <taxon>Tracheophyta</taxon>
        <taxon>Spermatophyta</taxon>
        <taxon>Magnoliopsida</taxon>
        <taxon>eudicotyledons</taxon>
        <taxon>Gunneridae</taxon>
        <taxon>Pentapetalae</taxon>
        <taxon>asterids</taxon>
        <taxon>campanulids</taxon>
        <taxon>Asterales</taxon>
        <taxon>Asteraceae</taxon>
        <taxon>Asteroideae</taxon>
        <taxon>Anthemideae</taxon>
        <taxon>Anthemidinae</taxon>
        <taxon>Tanacetum</taxon>
    </lineage>
</organism>